<accession>A0A413QMW1</accession>
<gene>
    <name evidence="1" type="ORF">DW957_02350</name>
</gene>
<evidence type="ECO:0008006" key="3">
    <source>
        <dbReference type="Google" id="ProtNLM"/>
    </source>
</evidence>
<dbReference type="Gene3D" id="3.30.420.10">
    <property type="entry name" value="Ribonuclease H-like superfamily/Ribonuclease H"/>
    <property type="match status" value="1"/>
</dbReference>
<organism evidence="1 2">
    <name type="scientific">Dorea formicigenerans</name>
    <dbReference type="NCBI Taxonomy" id="39486"/>
    <lineage>
        <taxon>Bacteria</taxon>
        <taxon>Bacillati</taxon>
        <taxon>Bacillota</taxon>
        <taxon>Clostridia</taxon>
        <taxon>Lachnospirales</taxon>
        <taxon>Lachnospiraceae</taxon>
        <taxon>Dorea</taxon>
    </lineage>
</organism>
<dbReference type="AlphaFoldDB" id="A0A413QMW1"/>
<dbReference type="Proteomes" id="UP000284962">
    <property type="component" value="Unassembled WGS sequence"/>
</dbReference>
<reference evidence="1 2" key="1">
    <citation type="submission" date="2018-08" db="EMBL/GenBank/DDBJ databases">
        <title>A genome reference for cultivated species of the human gut microbiota.</title>
        <authorList>
            <person name="Zou Y."/>
            <person name="Xue W."/>
            <person name="Luo G."/>
        </authorList>
    </citation>
    <scope>NUCLEOTIDE SEQUENCE [LARGE SCALE GENOMIC DNA]</scope>
    <source>
        <strain evidence="1 2">AM46-16</strain>
    </source>
</reference>
<dbReference type="GO" id="GO:0003676">
    <property type="term" value="F:nucleic acid binding"/>
    <property type="evidence" value="ECO:0007669"/>
    <property type="project" value="InterPro"/>
</dbReference>
<protein>
    <recommendedName>
        <fullName evidence="3">RNase H type-1 domain-containing protein</fullName>
    </recommendedName>
</protein>
<evidence type="ECO:0000313" key="1">
    <source>
        <dbReference type="EMBL" id="RHA01656.1"/>
    </source>
</evidence>
<dbReference type="InterPro" id="IPR012337">
    <property type="entry name" value="RNaseH-like_sf"/>
</dbReference>
<dbReference type="EMBL" id="QSEW01000002">
    <property type="protein sequence ID" value="RHA01656.1"/>
    <property type="molecule type" value="Genomic_DNA"/>
</dbReference>
<name>A0A413QMW1_9FIRM</name>
<sequence>MYKVDIYLAQSTASLSKDERWHGYVVACIKNGEEKTVNGFGHIFGTYHEATLRSLSDALDRLNRSCEVYIHTEDRFVLNMLGTQLEKWAGNNYLNAKGEPIKHAELWEEVYVRTRGQLIVAEEGRHSYSEWLDTEMKRRERLIHDTASCGIEMAKEDK</sequence>
<evidence type="ECO:0000313" key="2">
    <source>
        <dbReference type="Proteomes" id="UP000284962"/>
    </source>
</evidence>
<dbReference type="SUPFAM" id="SSF53098">
    <property type="entry name" value="Ribonuclease H-like"/>
    <property type="match status" value="1"/>
</dbReference>
<dbReference type="InterPro" id="IPR036397">
    <property type="entry name" value="RNaseH_sf"/>
</dbReference>
<comment type="caution">
    <text evidence="1">The sequence shown here is derived from an EMBL/GenBank/DDBJ whole genome shotgun (WGS) entry which is preliminary data.</text>
</comment>
<proteinExistence type="predicted"/>